<name>F8DXM0_CORRG</name>
<dbReference type="EMBL" id="CP002857">
    <property type="protein sequence ID" value="AEI09529.1"/>
    <property type="molecule type" value="Genomic_DNA"/>
</dbReference>
<accession>F8DXM0</accession>
<reference evidence="2 3" key="1">
    <citation type="journal article" date="2012" name="BMC Genomics">
        <title>Complete genome sequence, lifestyle, and multi-drug resistance of the human pathogen Corynebacterium resistens DSM 45100 isolated from blood samples of a leukemia patient.</title>
        <authorList>
            <person name="Schroder J."/>
            <person name="Maus I."/>
            <person name="Meyer K."/>
            <person name="Wordemann S."/>
            <person name="Blom J."/>
            <person name="Jaenicke S."/>
            <person name="Schneider J."/>
            <person name="Trost E."/>
            <person name="Tauch A."/>
        </authorList>
    </citation>
    <scope>NUCLEOTIDE SEQUENCE [LARGE SCALE GENOMIC DNA]</scope>
    <source>
        <strain evidence="3">DSM 45100 / JCM 12819 / CCUG 50093 / GTC 2026 / SICGH 158</strain>
    </source>
</reference>
<feature type="transmembrane region" description="Helical" evidence="1">
    <location>
        <begin position="23"/>
        <end position="40"/>
    </location>
</feature>
<proteinExistence type="predicted"/>
<dbReference type="Proteomes" id="UP000000492">
    <property type="component" value="Chromosome"/>
</dbReference>
<organism evidence="2 3">
    <name type="scientific">Corynebacterium resistens (strain DSM 45100 / JCM 12819 / GTC 2026 / SICGH 158)</name>
    <dbReference type="NCBI Taxonomy" id="662755"/>
    <lineage>
        <taxon>Bacteria</taxon>
        <taxon>Bacillati</taxon>
        <taxon>Actinomycetota</taxon>
        <taxon>Actinomycetes</taxon>
        <taxon>Mycobacteriales</taxon>
        <taxon>Corynebacteriaceae</taxon>
        <taxon>Corynebacterium</taxon>
    </lineage>
</organism>
<evidence type="ECO:0000313" key="2">
    <source>
        <dbReference type="EMBL" id="AEI09529.1"/>
    </source>
</evidence>
<evidence type="ECO:0008006" key="4">
    <source>
        <dbReference type="Google" id="ProtNLM"/>
    </source>
</evidence>
<evidence type="ECO:0000313" key="3">
    <source>
        <dbReference type="Proteomes" id="UP000000492"/>
    </source>
</evidence>
<gene>
    <name evidence="2" type="ordered locus">CRES_1174</name>
</gene>
<dbReference type="HOGENOM" id="CLU_109360_0_0_11"/>
<dbReference type="STRING" id="662755.CRES_1174"/>
<dbReference type="eggNOG" id="ENOG5032Z7M">
    <property type="taxonomic scope" value="Bacteria"/>
</dbReference>
<evidence type="ECO:0000256" key="1">
    <source>
        <dbReference type="SAM" id="Phobius"/>
    </source>
</evidence>
<keyword evidence="1" id="KW-1133">Transmembrane helix</keyword>
<feature type="transmembrane region" description="Helical" evidence="1">
    <location>
        <begin position="46"/>
        <end position="65"/>
    </location>
</feature>
<dbReference type="RefSeq" id="WP_013888542.1">
    <property type="nucleotide sequence ID" value="NC_015673.1"/>
</dbReference>
<protein>
    <recommendedName>
        <fullName evidence="4">Secreted protein</fullName>
    </recommendedName>
</protein>
<sequence length="164" mass="18141">MASTEVPAHGDNVLYTERQRVPLTWWFFAAGVVFIIAWQAQMGRSVWFAVGAGIFAGLAATWALLKLSSTKIQVVEHSDGQRWLHAGEAKVPATLISRCLVIPPTAKQAAMGRQLDPAAFVIHKGWIPTMAMMVLDDPEDPTPYWLISSKEPQSLLEALDRPIY</sequence>
<dbReference type="KEGG" id="crd:CRES_1174"/>
<keyword evidence="3" id="KW-1185">Reference proteome</keyword>
<dbReference type="AlphaFoldDB" id="F8DXM0"/>
<keyword evidence="1" id="KW-0472">Membrane</keyword>
<dbReference type="Pfam" id="PF11292">
    <property type="entry name" value="DUF3093"/>
    <property type="match status" value="1"/>
</dbReference>
<dbReference type="InterPro" id="IPR021443">
    <property type="entry name" value="DUF3093"/>
</dbReference>
<keyword evidence="1" id="KW-0812">Transmembrane</keyword>